<name>A0A521AKH0_9SPHI</name>
<organism evidence="1 2">
    <name type="scientific">Pedobacter westerhofensis</name>
    <dbReference type="NCBI Taxonomy" id="425512"/>
    <lineage>
        <taxon>Bacteria</taxon>
        <taxon>Pseudomonadati</taxon>
        <taxon>Bacteroidota</taxon>
        <taxon>Sphingobacteriia</taxon>
        <taxon>Sphingobacteriales</taxon>
        <taxon>Sphingobacteriaceae</taxon>
        <taxon>Pedobacter</taxon>
    </lineage>
</organism>
<evidence type="ECO:0000313" key="2">
    <source>
        <dbReference type="Proteomes" id="UP000320300"/>
    </source>
</evidence>
<gene>
    <name evidence="1" type="ORF">SAMN06265348_101280</name>
</gene>
<proteinExistence type="predicted"/>
<protein>
    <submittedName>
        <fullName evidence="1">Uncharacterized protein</fullName>
    </submittedName>
</protein>
<accession>A0A521AKH0</accession>
<dbReference type="EMBL" id="FXTN01000001">
    <property type="protein sequence ID" value="SMO35297.1"/>
    <property type="molecule type" value="Genomic_DNA"/>
</dbReference>
<dbReference type="AlphaFoldDB" id="A0A521AKH0"/>
<keyword evidence="2" id="KW-1185">Reference proteome</keyword>
<reference evidence="1 2" key="1">
    <citation type="submission" date="2017-05" db="EMBL/GenBank/DDBJ databases">
        <authorList>
            <person name="Varghese N."/>
            <person name="Submissions S."/>
        </authorList>
    </citation>
    <scope>NUCLEOTIDE SEQUENCE [LARGE SCALE GENOMIC DNA]</scope>
    <source>
        <strain evidence="1 2">DSM 19036</strain>
    </source>
</reference>
<sequence length="135" mass="15147">MINAGADAGTITRRQLLQNISKLIKMKNQTALNPTFWSGVINYVRASAQPAEELTPWDFREQIEKKTVLVFSTSIAGITEQLMVTSRLNALVGEKNWTIDLEDVDHVLRVVCPKSAESKIISIFEDQAEHCELMS</sequence>
<dbReference type="Proteomes" id="UP000320300">
    <property type="component" value="Unassembled WGS sequence"/>
</dbReference>
<evidence type="ECO:0000313" key="1">
    <source>
        <dbReference type="EMBL" id="SMO35297.1"/>
    </source>
</evidence>